<dbReference type="AlphaFoldDB" id="A0A151U7M1"/>
<feature type="domain" description="Reverse transcriptase" evidence="1">
    <location>
        <begin position="1"/>
        <end position="67"/>
    </location>
</feature>
<evidence type="ECO:0000313" key="2">
    <source>
        <dbReference type="EMBL" id="KYP75283.1"/>
    </source>
</evidence>
<evidence type="ECO:0000313" key="3">
    <source>
        <dbReference type="Proteomes" id="UP000075243"/>
    </source>
</evidence>
<dbReference type="InterPro" id="IPR043128">
    <property type="entry name" value="Rev_trsase/Diguanyl_cyclase"/>
</dbReference>
<dbReference type="OMA" id="ESWMRIN"/>
<protein>
    <submittedName>
        <fullName evidence="2">Retrovirus-related Pol polyprotein from transposon 297 family</fullName>
    </submittedName>
</protein>
<dbReference type="PANTHER" id="PTHR33064">
    <property type="entry name" value="POL PROTEIN"/>
    <property type="match status" value="1"/>
</dbReference>
<dbReference type="PROSITE" id="PS50878">
    <property type="entry name" value="RT_POL"/>
    <property type="match status" value="1"/>
</dbReference>
<dbReference type="InterPro" id="IPR000477">
    <property type="entry name" value="RT_dom"/>
</dbReference>
<dbReference type="InterPro" id="IPR051320">
    <property type="entry name" value="Viral_Replic_Matur_Polypro"/>
</dbReference>
<dbReference type="SUPFAM" id="SSF56672">
    <property type="entry name" value="DNA/RNA polymerases"/>
    <property type="match status" value="1"/>
</dbReference>
<organism evidence="2 3">
    <name type="scientific">Cajanus cajan</name>
    <name type="common">Pigeon pea</name>
    <name type="synonym">Cajanus indicus</name>
    <dbReference type="NCBI Taxonomy" id="3821"/>
    <lineage>
        <taxon>Eukaryota</taxon>
        <taxon>Viridiplantae</taxon>
        <taxon>Streptophyta</taxon>
        <taxon>Embryophyta</taxon>
        <taxon>Tracheophyta</taxon>
        <taxon>Spermatophyta</taxon>
        <taxon>Magnoliopsida</taxon>
        <taxon>eudicotyledons</taxon>
        <taxon>Gunneridae</taxon>
        <taxon>Pentapetalae</taxon>
        <taxon>rosids</taxon>
        <taxon>fabids</taxon>
        <taxon>Fabales</taxon>
        <taxon>Fabaceae</taxon>
        <taxon>Papilionoideae</taxon>
        <taxon>50 kb inversion clade</taxon>
        <taxon>NPAAA clade</taxon>
        <taxon>indigoferoid/millettioid clade</taxon>
        <taxon>Phaseoleae</taxon>
        <taxon>Cajanus</taxon>
    </lineage>
</organism>
<dbReference type="Proteomes" id="UP000075243">
    <property type="component" value="Chromosome 2"/>
</dbReference>
<reference evidence="2 3" key="1">
    <citation type="journal article" date="2012" name="Nat. Biotechnol.">
        <title>Draft genome sequence of pigeonpea (Cajanus cajan), an orphan legume crop of resource-poor farmers.</title>
        <authorList>
            <person name="Varshney R.K."/>
            <person name="Chen W."/>
            <person name="Li Y."/>
            <person name="Bharti A.K."/>
            <person name="Saxena R.K."/>
            <person name="Schlueter J.A."/>
            <person name="Donoghue M.T."/>
            <person name="Azam S."/>
            <person name="Fan G."/>
            <person name="Whaley A.M."/>
            <person name="Farmer A.D."/>
            <person name="Sheridan J."/>
            <person name="Iwata A."/>
            <person name="Tuteja R."/>
            <person name="Penmetsa R.V."/>
            <person name="Wu W."/>
            <person name="Upadhyaya H.D."/>
            <person name="Yang S.P."/>
            <person name="Shah T."/>
            <person name="Saxena K.B."/>
            <person name="Michael T."/>
            <person name="McCombie W.R."/>
            <person name="Yang B."/>
            <person name="Zhang G."/>
            <person name="Yang H."/>
            <person name="Wang J."/>
            <person name="Spillane C."/>
            <person name="Cook D.R."/>
            <person name="May G.D."/>
            <person name="Xu X."/>
            <person name="Jackson S.A."/>
        </authorList>
    </citation>
    <scope>NUCLEOTIDE SEQUENCE [LARGE SCALE GENOMIC DNA]</scope>
    <source>
        <strain evidence="3">cv. Asha</strain>
    </source>
</reference>
<dbReference type="Gene3D" id="3.30.70.270">
    <property type="match status" value="2"/>
</dbReference>
<proteinExistence type="predicted"/>
<sequence>MNDLFRPYLRCFIIVFFYDILVYSPTLEEHIFHLETAFKLLLDNRFHLKGSKCFVGQQSIKYLGHVVSAARVTPDPSKVQAIVNWPLPSSIKSLRGFLGLTGFYCRFVRGYASIASPLTDLLKKDNFLWTDSATAAFEALKSAVTTAPVLALPRFDSVFAVQTDASGTGMGVVLLQQGHPIAFFSKQFCPKLRNSSTYIRELCAITSAVQK</sequence>
<evidence type="ECO:0000259" key="1">
    <source>
        <dbReference type="PROSITE" id="PS50878"/>
    </source>
</evidence>
<dbReference type="Pfam" id="PF17919">
    <property type="entry name" value="RT_RNaseH_2"/>
    <property type="match status" value="1"/>
</dbReference>
<dbReference type="InterPro" id="IPR043502">
    <property type="entry name" value="DNA/RNA_pol_sf"/>
</dbReference>
<accession>A0A151U7M1</accession>
<dbReference type="InterPro" id="IPR041577">
    <property type="entry name" value="RT_RNaseH_2"/>
</dbReference>
<dbReference type="FunFam" id="3.30.70.270:FF:000020">
    <property type="entry name" value="Transposon Tf2-6 polyprotein-like Protein"/>
    <property type="match status" value="1"/>
</dbReference>
<dbReference type="PANTHER" id="PTHR33064:SF37">
    <property type="entry name" value="RIBONUCLEASE H"/>
    <property type="match status" value="1"/>
</dbReference>
<name>A0A151U7M1_CAJCA</name>
<dbReference type="Pfam" id="PF00078">
    <property type="entry name" value="RVT_1"/>
    <property type="match status" value="1"/>
</dbReference>
<dbReference type="Gramene" id="C.cajan_07778.t">
    <property type="protein sequence ID" value="C.cajan_07778.t.cds1"/>
    <property type="gene ID" value="C.cajan_07778"/>
</dbReference>
<gene>
    <name evidence="2" type="ORF">KK1_008003</name>
</gene>
<dbReference type="EMBL" id="CM003604">
    <property type="protein sequence ID" value="KYP75283.1"/>
    <property type="molecule type" value="Genomic_DNA"/>
</dbReference>
<keyword evidence="3" id="KW-1185">Reference proteome</keyword>